<accession>A0A8R7R8X5</accession>
<feature type="compositionally biased region" description="Gly residues" evidence="1">
    <location>
        <begin position="123"/>
        <end position="132"/>
    </location>
</feature>
<evidence type="ECO:0000313" key="3">
    <source>
        <dbReference type="Proteomes" id="UP000015106"/>
    </source>
</evidence>
<dbReference type="EnsemblPlants" id="TuG1812G0700005875.01.T01">
    <property type="protein sequence ID" value="TuG1812G0700005875.01.T01"/>
    <property type="gene ID" value="TuG1812G0700005875.01"/>
</dbReference>
<evidence type="ECO:0000256" key="1">
    <source>
        <dbReference type="SAM" id="MobiDB-lite"/>
    </source>
</evidence>
<feature type="region of interest" description="Disordered" evidence="1">
    <location>
        <begin position="108"/>
        <end position="132"/>
    </location>
</feature>
<dbReference type="Proteomes" id="UP000015106">
    <property type="component" value="Chromosome 7"/>
</dbReference>
<evidence type="ECO:0000313" key="2">
    <source>
        <dbReference type="EnsemblPlants" id="TuG1812G0700005875.01.T01"/>
    </source>
</evidence>
<dbReference type="AlphaFoldDB" id="A0A8R7R8X5"/>
<reference evidence="2" key="3">
    <citation type="submission" date="2022-06" db="UniProtKB">
        <authorList>
            <consortium name="EnsemblPlants"/>
        </authorList>
    </citation>
    <scope>IDENTIFICATION</scope>
</reference>
<organism evidence="2 3">
    <name type="scientific">Triticum urartu</name>
    <name type="common">Red wild einkorn</name>
    <name type="synonym">Crithodium urartu</name>
    <dbReference type="NCBI Taxonomy" id="4572"/>
    <lineage>
        <taxon>Eukaryota</taxon>
        <taxon>Viridiplantae</taxon>
        <taxon>Streptophyta</taxon>
        <taxon>Embryophyta</taxon>
        <taxon>Tracheophyta</taxon>
        <taxon>Spermatophyta</taxon>
        <taxon>Magnoliopsida</taxon>
        <taxon>Liliopsida</taxon>
        <taxon>Poales</taxon>
        <taxon>Poaceae</taxon>
        <taxon>BOP clade</taxon>
        <taxon>Pooideae</taxon>
        <taxon>Triticodae</taxon>
        <taxon>Triticeae</taxon>
        <taxon>Triticinae</taxon>
        <taxon>Triticum</taxon>
    </lineage>
</organism>
<sequence length="132" mass="14495">MAWIQSSGSDAGGRGGLSICSTTRQVAVQTSIAGPRGFDDVQGMDEAKQELLEVHQKSILVAHAGRKRRGKHWKKSCNQDEQEFYKRGAERAHQDGSSLFRSMASKAWDNSCGNGEQGRWRRGGQGGRFGEL</sequence>
<reference evidence="3" key="1">
    <citation type="journal article" date="2013" name="Nature">
        <title>Draft genome of the wheat A-genome progenitor Triticum urartu.</title>
        <authorList>
            <person name="Ling H.Q."/>
            <person name="Zhao S."/>
            <person name="Liu D."/>
            <person name="Wang J."/>
            <person name="Sun H."/>
            <person name="Zhang C."/>
            <person name="Fan H."/>
            <person name="Li D."/>
            <person name="Dong L."/>
            <person name="Tao Y."/>
            <person name="Gao C."/>
            <person name="Wu H."/>
            <person name="Li Y."/>
            <person name="Cui Y."/>
            <person name="Guo X."/>
            <person name="Zheng S."/>
            <person name="Wang B."/>
            <person name="Yu K."/>
            <person name="Liang Q."/>
            <person name="Yang W."/>
            <person name="Lou X."/>
            <person name="Chen J."/>
            <person name="Feng M."/>
            <person name="Jian J."/>
            <person name="Zhang X."/>
            <person name="Luo G."/>
            <person name="Jiang Y."/>
            <person name="Liu J."/>
            <person name="Wang Z."/>
            <person name="Sha Y."/>
            <person name="Zhang B."/>
            <person name="Wu H."/>
            <person name="Tang D."/>
            <person name="Shen Q."/>
            <person name="Xue P."/>
            <person name="Zou S."/>
            <person name="Wang X."/>
            <person name="Liu X."/>
            <person name="Wang F."/>
            <person name="Yang Y."/>
            <person name="An X."/>
            <person name="Dong Z."/>
            <person name="Zhang K."/>
            <person name="Zhang X."/>
            <person name="Luo M.C."/>
            <person name="Dvorak J."/>
            <person name="Tong Y."/>
            <person name="Wang J."/>
            <person name="Yang H."/>
            <person name="Li Z."/>
            <person name="Wang D."/>
            <person name="Zhang A."/>
            <person name="Wang J."/>
        </authorList>
    </citation>
    <scope>NUCLEOTIDE SEQUENCE</scope>
    <source>
        <strain evidence="3">cv. G1812</strain>
    </source>
</reference>
<proteinExistence type="predicted"/>
<name>A0A8R7R8X5_TRIUA</name>
<dbReference type="Gramene" id="TuG1812G0700005875.01.T01">
    <property type="protein sequence ID" value="TuG1812G0700005875.01.T01"/>
    <property type="gene ID" value="TuG1812G0700005875.01"/>
</dbReference>
<reference evidence="2" key="2">
    <citation type="submission" date="2018-03" db="EMBL/GenBank/DDBJ databases">
        <title>The Triticum urartu genome reveals the dynamic nature of wheat genome evolution.</title>
        <authorList>
            <person name="Ling H."/>
            <person name="Ma B."/>
            <person name="Shi X."/>
            <person name="Liu H."/>
            <person name="Dong L."/>
            <person name="Sun H."/>
            <person name="Cao Y."/>
            <person name="Gao Q."/>
            <person name="Zheng S."/>
            <person name="Li Y."/>
            <person name="Yu Y."/>
            <person name="Du H."/>
            <person name="Qi M."/>
            <person name="Li Y."/>
            <person name="Yu H."/>
            <person name="Cui Y."/>
            <person name="Wang N."/>
            <person name="Chen C."/>
            <person name="Wu H."/>
            <person name="Zhao Y."/>
            <person name="Zhang J."/>
            <person name="Li Y."/>
            <person name="Zhou W."/>
            <person name="Zhang B."/>
            <person name="Hu W."/>
            <person name="Eijk M."/>
            <person name="Tang J."/>
            <person name="Witsenboer H."/>
            <person name="Zhao S."/>
            <person name="Li Z."/>
            <person name="Zhang A."/>
            <person name="Wang D."/>
            <person name="Liang C."/>
        </authorList>
    </citation>
    <scope>NUCLEOTIDE SEQUENCE [LARGE SCALE GENOMIC DNA]</scope>
    <source>
        <strain evidence="2">cv. G1812</strain>
    </source>
</reference>
<keyword evidence="3" id="KW-1185">Reference proteome</keyword>
<protein>
    <submittedName>
        <fullName evidence="2">Uncharacterized protein</fullName>
    </submittedName>
</protein>